<dbReference type="AlphaFoldDB" id="A0A375I5L7"/>
<dbReference type="EMBL" id="OMOH01000009">
    <property type="protein sequence ID" value="SPF69122.1"/>
    <property type="molecule type" value="Genomic_DNA"/>
</dbReference>
<protein>
    <submittedName>
        <fullName evidence="1">Tautomerase/MIF superfamily</fullName>
    </submittedName>
</protein>
<evidence type="ECO:0000313" key="1">
    <source>
        <dbReference type="EMBL" id="SPF69122.1"/>
    </source>
</evidence>
<accession>A0A375I5L7</accession>
<gene>
    <name evidence="1" type="ORF">PROPJV5_2083</name>
</gene>
<dbReference type="Proteomes" id="UP000265962">
    <property type="component" value="Unassembled WGS sequence"/>
</dbReference>
<dbReference type="Gene3D" id="3.30.429.10">
    <property type="entry name" value="Macrophage Migration Inhibitory Factor"/>
    <property type="match status" value="1"/>
</dbReference>
<dbReference type="SUPFAM" id="SSF55331">
    <property type="entry name" value="Tautomerase/MIF"/>
    <property type="match status" value="1"/>
</dbReference>
<dbReference type="InterPro" id="IPR014347">
    <property type="entry name" value="Tautomerase/MIF_sf"/>
</dbReference>
<sequence length="120" mass="12822">MPFVIVRTNAELTWAQESELAASMGRAMSHVPGKSEADLLLAIDSGQRLWLAGRDDVPAAYVDAALFGTENHLGYPEFSTAVARAFADVAGIDARNVFVQLSEIGAFSAGPAFFDRGLFT</sequence>
<dbReference type="OrthoDB" id="5769863at2"/>
<name>A0A375I5L7_9ACTN</name>
<organism evidence="1 2">
    <name type="scientific">Propionibacterium ruminifibrarum</name>
    <dbReference type="NCBI Taxonomy" id="1962131"/>
    <lineage>
        <taxon>Bacteria</taxon>
        <taxon>Bacillati</taxon>
        <taxon>Actinomycetota</taxon>
        <taxon>Actinomycetes</taxon>
        <taxon>Propionibacteriales</taxon>
        <taxon>Propionibacteriaceae</taxon>
        <taxon>Propionibacterium</taxon>
    </lineage>
</organism>
<proteinExistence type="predicted"/>
<keyword evidence="2" id="KW-1185">Reference proteome</keyword>
<dbReference type="RefSeq" id="WP_119716233.1">
    <property type="nucleotide sequence ID" value="NZ_OMOH01000009.1"/>
</dbReference>
<reference evidence="2" key="1">
    <citation type="submission" date="2018-02" db="EMBL/GenBank/DDBJ databases">
        <authorList>
            <person name="Hornung B."/>
        </authorList>
    </citation>
    <scope>NUCLEOTIDE SEQUENCE [LARGE SCALE GENOMIC DNA]</scope>
</reference>
<evidence type="ECO:0000313" key="2">
    <source>
        <dbReference type="Proteomes" id="UP000265962"/>
    </source>
</evidence>